<dbReference type="GO" id="GO:0035539">
    <property type="term" value="F:8-oxo-7,8-dihydrodeoxyguanosine triphosphate pyrophosphatase activity"/>
    <property type="evidence" value="ECO:0007669"/>
    <property type="project" value="UniProtKB-EC"/>
</dbReference>
<keyword evidence="21" id="KW-1185">Reference proteome</keyword>
<keyword evidence="4" id="KW-0235">DNA replication</keyword>
<dbReference type="InterPro" id="IPR047127">
    <property type="entry name" value="MutT-like"/>
</dbReference>
<dbReference type="NCBIfam" id="TIGR00586">
    <property type="entry name" value="mutt"/>
    <property type="match status" value="1"/>
</dbReference>
<comment type="catalytic activity">
    <reaction evidence="10">
        <text>8-oxo-dGTP + H2O = 8-oxo-dGMP + diphosphate + H(+)</text>
        <dbReference type="Rhea" id="RHEA:31575"/>
        <dbReference type="ChEBI" id="CHEBI:15377"/>
        <dbReference type="ChEBI" id="CHEBI:15378"/>
        <dbReference type="ChEBI" id="CHEBI:33019"/>
        <dbReference type="ChEBI" id="CHEBI:63224"/>
        <dbReference type="ChEBI" id="CHEBI:77896"/>
        <dbReference type="EC" id="3.6.1.55"/>
    </reaction>
</comment>
<dbReference type="InterPro" id="IPR020084">
    <property type="entry name" value="NUDIX_hydrolase_CS"/>
</dbReference>
<keyword evidence="7 20" id="KW-0378">Hydrolase</keyword>
<evidence type="ECO:0000313" key="21">
    <source>
        <dbReference type="Proteomes" id="UP000297834"/>
    </source>
</evidence>
<evidence type="ECO:0000256" key="8">
    <source>
        <dbReference type="ARBA" id="ARBA00022842"/>
    </source>
</evidence>
<dbReference type="Gene3D" id="3.90.79.10">
    <property type="entry name" value="Nucleoside Triphosphate Pyrophosphohydrolase"/>
    <property type="match status" value="1"/>
</dbReference>
<dbReference type="EMBL" id="SNTY01000009">
    <property type="protein sequence ID" value="TEU30377.1"/>
    <property type="molecule type" value="Genomic_DNA"/>
</dbReference>
<dbReference type="Pfam" id="PF02581">
    <property type="entry name" value="TMP-TENI"/>
    <property type="match status" value="1"/>
</dbReference>
<comment type="caution">
    <text evidence="20">The sequence shown here is derived from an EMBL/GenBank/DDBJ whole genome shotgun (WGS) entry which is preliminary data.</text>
</comment>
<evidence type="ECO:0000256" key="15">
    <source>
        <dbReference type="ARBA" id="ARBA00041979"/>
    </source>
</evidence>
<dbReference type="Gene3D" id="3.20.20.70">
    <property type="entry name" value="Aldolase class I"/>
    <property type="match status" value="1"/>
</dbReference>
<feature type="binding site" evidence="17">
    <location>
        <position position="137"/>
    </location>
    <ligand>
        <name>8-oxo-dGTP</name>
        <dbReference type="ChEBI" id="CHEBI:77896"/>
    </ligand>
</feature>
<evidence type="ECO:0000256" key="13">
    <source>
        <dbReference type="ARBA" id="ARBA00040794"/>
    </source>
</evidence>
<dbReference type="GO" id="GO:0009228">
    <property type="term" value="P:thiamine biosynthetic process"/>
    <property type="evidence" value="ECO:0007669"/>
    <property type="project" value="UniProtKB-KW"/>
</dbReference>
<dbReference type="CDD" id="cd03425">
    <property type="entry name" value="NUDIX_MutT_NudA_like"/>
    <property type="match status" value="1"/>
</dbReference>
<evidence type="ECO:0000256" key="17">
    <source>
        <dbReference type="PIRSR" id="PIRSR603561-1"/>
    </source>
</evidence>
<dbReference type="CDD" id="cd00564">
    <property type="entry name" value="TMP_TenI"/>
    <property type="match status" value="1"/>
</dbReference>
<dbReference type="InterPro" id="IPR036206">
    <property type="entry name" value="ThiamineP_synth_sf"/>
</dbReference>
<dbReference type="GO" id="GO:0046872">
    <property type="term" value="F:metal ion binding"/>
    <property type="evidence" value="ECO:0007669"/>
    <property type="project" value="UniProtKB-KW"/>
</dbReference>
<dbReference type="InterPro" id="IPR029119">
    <property type="entry name" value="MutY_C"/>
</dbReference>
<keyword evidence="3" id="KW-0515">Mutator protein</keyword>
<feature type="binding site" evidence="18">
    <location>
        <position position="75"/>
    </location>
    <ligand>
        <name>Mg(2+)</name>
        <dbReference type="ChEBI" id="CHEBI:18420"/>
    </ligand>
</feature>
<evidence type="ECO:0000259" key="19">
    <source>
        <dbReference type="PROSITE" id="PS51462"/>
    </source>
</evidence>
<organism evidence="20 21">
    <name type="scientific">Alkanindiges illinoisensis</name>
    <dbReference type="NCBI Taxonomy" id="197183"/>
    <lineage>
        <taxon>Bacteria</taxon>
        <taxon>Pseudomonadati</taxon>
        <taxon>Pseudomonadota</taxon>
        <taxon>Gammaproteobacteria</taxon>
        <taxon>Moraxellales</taxon>
        <taxon>Moraxellaceae</taxon>
        <taxon>Alkanindiges</taxon>
    </lineage>
</organism>
<feature type="binding site" evidence="17">
    <location>
        <begin position="52"/>
        <end position="55"/>
    </location>
    <ligand>
        <name>8-oxo-dGTP</name>
        <dbReference type="ChEBI" id="CHEBI:77896"/>
    </ligand>
</feature>
<evidence type="ECO:0000256" key="3">
    <source>
        <dbReference type="ARBA" id="ARBA00022457"/>
    </source>
</evidence>
<proteinExistence type="inferred from homology"/>
<dbReference type="GO" id="GO:0044716">
    <property type="term" value="F:8-oxo-GDP phosphatase activity"/>
    <property type="evidence" value="ECO:0007669"/>
    <property type="project" value="TreeGrafter"/>
</dbReference>
<feature type="binding site" evidence="18">
    <location>
        <position position="55"/>
    </location>
    <ligand>
        <name>Mg(2+)</name>
        <dbReference type="ChEBI" id="CHEBI:18420"/>
    </ligand>
</feature>
<feature type="binding site" evidence="17">
    <location>
        <position position="41"/>
    </location>
    <ligand>
        <name>8-oxo-dGTP</name>
        <dbReference type="ChEBI" id="CHEBI:77896"/>
    </ligand>
</feature>
<evidence type="ECO:0000256" key="5">
    <source>
        <dbReference type="ARBA" id="ARBA00022723"/>
    </source>
</evidence>
<dbReference type="STRING" id="1120977.GCA_000619845_00484"/>
<dbReference type="InterPro" id="IPR000086">
    <property type="entry name" value="NUDIX_hydrolase_dom"/>
</dbReference>
<evidence type="ECO:0000256" key="4">
    <source>
        <dbReference type="ARBA" id="ARBA00022705"/>
    </source>
</evidence>
<dbReference type="InterPro" id="IPR015797">
    <property type="entry name" value="NUDIX_hydrolase-like_dom_sf"/>
</dbReference>
<evidence type="ECO:0000256" key="7">
    <source>
        <dbReference type="ARBA" id="ARBA00022801"/>
    </source>
</evidence>
<evidence type="ECO:0000256" key="6">
    <source>
        <dbReference type="ARBA" id="ARBA00022763"/>
    </source>
</evidence>
<dbReference type="Pfam" id="PF14815">
    <property type="entry name" value="NUDIX_4"/>
    <property type="match status" value="1"/>
</dbReference>
<dbReference type="SUPFAM" id="SSF55811">
    <property type="entry name" value="Nudix"/>
    <property type="match status" value="1"/>
</dbReference>
<dbReference type="AlphaFoldDB" id="A0A4Y7XEZ0"/>
<keyword evidence="5 18" id="KW-0479">Metal-binding</keyword>
<evidence type="ECO:0000256" key="14">
    <source>
        <dbReference type="ARBA" id="ARBA00041592"/>
    </source>
</evidence>
<keyword evidence="6" id="KW-0227">DNA damage</keyword>
<protein>
    <recommendedName>
        <fullName evidence="13">8-oxo-dGTP diphosphatase</fullName>
        <ecNumber evidence="12">3.6.1.55</ecNumber>
    </recommendedName>
    <alternativeName>
        <fullName evidence="16">7,8-dihydro-8-oxoguanine-triphosphatase</fullName>
    </alternativeName>
    <alternativeName>
        <fullName evidence="15">Mutator protein MutT</fullName>
    </alternativeName>
    <alternativeName>
        <fullName evidence="14">dGTP pyrophosphohydrolase</fullName>
    </alternativeName>
</protein>
<dbReference type="InterPro" id="IPR003561">
    <property type="entry name" value="Mutator_MutT"/>
</dbReference>
<dbReference type="GO" id="GO:0006260">
    <property type="term" value="P:DNA replication"/>
    <property type="evidence" value="ECO:0007669"/>
    <property type="project" value="UniProtKB-KW"/>
</dbReference>
<gene>
    <name evidence="20" type="ORF">E2B99_02450</name>
</gene>
<evidence type="ECO:0000256" key="10">
    <source>
        <dbReference type="ARBA" id="ARBA00035861"/>
    </source>
</evidence>
<evidence type="ECO:0000256" key="1">
    <source>
        <dbReference type="ARBA" id="ARBA00001946"/>
    </source>
</evidence>
<dbReference type="InterPro" id="IPR013785">
    <property type="entry name" value="Aldolase_TIM"/>
</dbReference>
<name>A0A4Y7XEZ0_9GAMM</name>
<keyword evidence="9" id="KW-0234">DNA repair</keyword>
<dbReference type="PANTHER" id="PTHR47707">
    <property type="entry name" value="8-OXO-DGTP DIPHOSPHATASE"/>
    <property type="match status" value="1"/>
</dbReference>
<dbReference type="PANTHER" id="PTHR47707:SF1">
    <property type="entry name" value="NUDIX HYDROLASE FAMILY PROTEIN"/>
    <property type="match status" value="1"/>
</dbReference>
<dbReference type="OrthoDB" id="9810648at2"/>
<comment type="catalytic activity">
    <reaction evidence="11">
        <text>8-oxo-GTP + H2O = 8-oxo-GMP + diphosphate + H(+)</text>
        <dbReference type="Rhea" id="RHEA:67616"/>
        <dbReference type="ChEBI" id="CHEBI:15377"/>
        <dbReference type="ChEBI" id="CHEBI:15378"/>
        <dbReference type="ChEBI" id="CHEBI:33019"/>
        <dbReference type="ChEBI" id="CHEBI:143553"/>
        <dbReference type="ChEBI" id="CHEBI:145694"/>
    </reaction>
</comment>
<dbReference type="PROSITE" id="PS00893">
    <property type="entry name" value="NUDIX_BOX"/>
    <property type="match status" value="1"/>
</dbReference>
<dbReference type="GO" id="GO:0044715">
    <property type="term" value="F:8-oxo-dGDP phosphatase activity"/>
    <property type="evidence" value="ECO:0007669"/>
    <property type="project" value="TreeGrafter"/>
</dbReference>
<dbReference type="EC" id="3.6.1.55" evidence="12"/>
<dbReference type="InterPro" id="IPR022998">
    <property type="entry name" value="ThiamineP_synth_TenI"/>
</dbReference>
<keyword evidence="8 18" id="KW-0460">Magnesium</keyword>
<comment type="similarity">
    <text evidence="2">Belongs to the Nudix hydrolase family.</text>
</comment>
<evidence type="ECO:0000256" key="18">
    <source>
        <dbReference type="PIRSR" id="PIRSR603561-2"/>
    </source>
</evidence>
<feature type="binding site" evidence="17">
    <location>
        <position position="46"/>
    </location>
    <ligand>
        <name>8-oxo-dGTP</name>
        <dbReference type="ChEBI" id="CHEBI:77896"/>
    </ligand>
</feature>
<dbReference type="NCBIfam" id="NF006530">
    <property type="entry name" value="PRK08999.1"/>
    <property type="match status" value="1"/>
</dbReference>
<evidence type="ECO:0000256" key="16">
    <source>
        <dbReference type="ARBA" id="ARBA00042798"/>
    </source>
</evidence>
<reference evidence="20 21" key="1">
    <citation type="submission" date="2019-03" db="EMBL/GenBank/DDBJ databases">
        <title>Alkanindiges illinoisensis: a potential pathogenic isolated from ascites of a gastric cancer patient with abdominal metastasis.</title>
        <authorList>
            <person name="Hu X."/>
            <person name="Yang B."/>
            <person name="Yan X."/>
            <person name="Lin L."/>
            <person name="Zhao H."/>
            <person name="Zhou F."/>
            <person name="Su B."/>
            <person name="Chen J."/>
            <person name="Rui Y."/>
            <person name="Wang Q."/>
            <person name="Zheng L."/>
        </authorList>
    </citation>
    <scope>NUCLEOTIDE SEQUENCE [LARGE SCALE GENOMIC DNA]</scope>
    <source>
        <strain evidence="20 21">NFYY 23406</strain>
    </source>
</reference>
<sequence length="344" mass="38623">MIAILPEYAPLSSGLNPHHSKVVHVAVGVIVQSDQVLICWRDASLHQGNRYEFPGGKVEASETPLQALTRELLEEINIQVKKAIRAQQLYFNYPEKTVCLHIFKVTEFEGEPCGQQNQAIRWVNRHELGQYQFPDANAPILPMVLLPDHYVITQSQDHQQTLNQWLDWHSRHTPQQAWLYVRHKQLDASLYQQAIKTLSSQRPDLKLIAMYSQVKTLKPLWPELDSAITGVHLSQRDLMQLDNQMQFNDKVQLPSSWFYFAACHDAASIHQANTLAMDAVLLSPVHATSTHAGQAGLGWAAWQQLCAQSNVPVYALGGIAPDDLGQVHQAGGFGVAGIRAFYQS</sequence>
<evidence type="ECO:0000256" key="9">
    <source>
        <dbReference type="ARBA" id="ARBA00023204"/>
    </source>
</evidence>
<dbReference type="GO" id="GO:0008413">
    <property type="term" value="F:8-oxo-7,8-dihydroguanosine triphosphate pyrophosphatase activity"/>
    <property type="evidence" value="ECO:0007669"/>
    <property type="project" value="InterPro"/>
</dbReference>
<evidence type="ECO:0000256" key="11">
    <source>
        <dbReference type="ARBA" id="ARBA00036904"/>
    </source>
</evidence>
<feature type="domain" description="Nudix hydrolase" evidence="19">
    <location>
        <begin position="20"/>
        <end position="146"/>
    </location>
</feature>
<dbReference type="SUPFAM" id="SSF51391">
    <property type="entry name" value="Thiamin phosphate synthase"/>
    <property type="match status" value="1"/>
</dbReference>
<dbReference type="PROSITE" id="PS51462">
    <property type="entry name" value="NUDIX"/>
    <property type="match status" value="1"/>
</dbReference>
<accession>A0A4Y7XEZ0</accession>
<evidence type="ECO:0000313" key="20">
    <source>
        <dbReference type="EMBL" id="TEU30377.1"/>
    </source>
</evidence>
<dbReference type="GO" id="GO:0006281">
    <property type="term" value="P:DNA repair"/>
    <property type="evidence" value="ECO:0007669"/>
    <property type="project" value="UniProtKB-KW"/>
</dbReference>
<evidence type="ECO:0000256" key="2">
    <source>
        <dbReference type="ARBA" id="ARBA00005582"/>
    </source>
</evidence>
<evidence type="ECO:0000256" key="12">
    <source>
        <dbReference type="ARBA" id="ARBA00038905"/>
    </source>
</evidence>
<comment type="cofactor">
    <cofactor evidence="1 18">
        <name>Mg(2+)</name>
        <dbReference type="ChEBI" id="CHEBI:18420"/>
    </cofactor>
</comment>
<dbReference type="Proteomes" id="UP000297834">
    <property type="component" value="Unassembled WGS sequence"/>
</dbReference>